<proteinExistence type="inferred from homology"/>
<evidence type="ECO:0000313" key="8">
    <source>
        <dbReference type="Proteomes" id="UP000704611"/>
    </source>
</evidence>
<feature type="domain" description="Tyr recombinase" evidence="5">
    <location>
        <begin position="181"/>
        <end position="382"/>
    </location>
</feature>
<accession>A0ABS6MPS8</accession>
<evidence type="ECO:0000256" key="1">
    <source>
        <dbReference type="ARBA" id="ARBA00008857"/>
    </source>
</evidence>
<dbReference type="EMBL" id="JAHRID010000009">
    <property type="protein sequence ID" value="MBV2130833.1"/>
    <property type="molecule type" value="Genomic_DNA"/>
</dbReference>
<evidence type="ECO:0000313" key="7">
    <source>
        <dbReference type="EMBL" id="MBV2130833.1"/>
    </source>
</evidence>
<dbReference type="InterPro" id="IPR044068">
    <property type="entry name" value="CB"/>
</dbReference>
<dbReference type="PANTHER" id="PTHR30349:SF41">
    <property type="entry name" value="INTEGRASE_RECOMBINASE PROTEIN MJ0367-RELATED"/>
    <property type="match status" value="1"/>
</dbReference>
<keyword evidence="3 4" id="KW-0238">DNA-binding</keyword>
<dbReference type="CDD" id="cd00397">
    <property type="entry name" value="DNA_BRE_C"/>
    <property type="match status" value="1"/>
</dbReference>
<evidence type="ECO:0000259" key="5">
    <source>
        <dbReference type="PROSITE" id="PS51898"/>
    </source>
</evidence>
<evidence type="ECO:0000256" key="3">
    <source>
        <dbReference type="ARBA" id="ARBA00023125"/>
    </source>
</evidence>
<reference evidence="7 8" key="1">
    <citation type="submission" date="2021-06" db="EMBL/GenBank/DDBJ databases">
        <title>Rheinheimera indica sp. nov., isolated from deep-sea sediment.</title>
        <authorList>
            <person name="Wang Z."/>
            <person name="Zhang X.-Y."/>
        </authorList>
    </citation>
    <scope>NUCLEOTIDE SEQUENCE [LARGE SCALE GENOMIC DNA]</scope>
    <source>
        <strain evidence="7 8">SM2107</strain>
    </source>
</reference>
<comment type="caution">
    <text evidence="7">The sequence shown here is derived from an EMBL/GenBank/DDBJ whole genome shotgun (WGS) entry which is preliminary data.</text>
</comment>
<dbReference type="Proteomes" id="UP000704611">
    <property type="component" value="Unassembled WGS sequence"/>
</dbReference>
<keyword evidence="8" id="KW-1185">Reference proteome</keyword>
<feature type="domain" description="Core-binding (CB)" evidence="6">
    <location>
        <begin position="71"/>
        <end position="160"/>
    </location>
</feature>
<gene>
    <name evidence="7" type="ORF">KQY15_17180</name>
</gene>
<name>A0ABS6MPS8_9GAMM</name>
<keyword evidence="2" id="KW-0229">DNA integration</keyword>
<dbReference type="InterPro" id="IPR002104">
    <property type="entry name" value="Integrase_catalytic"/>
</dbReference>
<comment type="similarity">
    <text evidence="1">Belongs to the 'phage' integrase family.</text>
</comment>
<dbReference type="InterPro" id="IPR050090">
    <property type="entry name" value="Tyrosine_recombinase_XerCD"/>
</dbReference>
<dbReference type="RefSeq" id="WP_217671137.1">
    <property type="nucleotide sequence ID" value="NZ_JAHRID010000009.1"/>
</dbReference>
<evidence type="ECO:0000256" key="4">
    <source>
        <dbReference type="PROSITE-ProRule" id="PRU01248"/>
    </source>
</evidence>
<evidence type="ECO:0000259" key="6">
    <source>
        <dbReference type="PROSITE" id="PS51900"/>
    </source>
</evidence>
<dbReference type="PROSITE" id="PS51900">
    <property type="entry name" value="CB"/>
    <property type="match status" value="1"/>
</dbReference>
<dbReference type="PROSITE" id="PS51898">
    <property type="entry name" value="TYR_RECOMBINASE"/>
    <property type="match status" value="1"/>
</dbReference>
<protein>
    <submittedName>
        <fullName evidence="7">Site-specific integrase</fullName>
    </submittedName>
</protein>
<dbReference type="PANTHER" id="PTHR30349">
    <property type="entry name" value="PHAGE INTEGRASE-RELATED"/>
    <property type="match status" value="1"/>
</dbReference>
<sequence>MAYQERVAVMEGLYLYTQTNSKRWYARFKVDKKHVTFSTGETELEKAKVVAIDAMYKRRAEIKLGIAAGAQPFTALANEVIADLEALIDKGVSKKNNSIYKGILLNYHIPFFKDQRIDQITQSDMDNFHRWREVKFGRQPSKSTLQSHNAALSKIYDKALRKGQITKYHIPAFETDGKRQERRAAFTWEEYRKISDFITDEMQRTKNKKSKMLLELMEDYIDFALATGMRPGTEIEHVQWRDISFRLADGVPEITVAVRKGKTTLYTGTRQVVVRSDFVANLEQLVERFPDRKADDKVFRLSDGTEPKSLSRKFTDILEKLNLRQSPYGERTLYSLRHSYITWNLKSKADYAALAKQCGTSIEMIDRTYSHLLPTMFRQEFSGVMYEQKEPDSLKRREISKKAKESNIRSYAWFAENYEKRKFV</sequence>
<evidence type="ECO:0000256" key="2">
    <source>
        <dbReference type="ARBA" id="ARBA00022908"/>
    </source>
</evidence>
<organism evidence="7 8">
    <name type="scientific">Arsukibacterium indicum</name>
    <dbReference type="NCBI Taxonomy" id="2848612"/>
    <lineage>
        <taxon>Bacteria</taxon>
        <taxon>Pseudomonadati</taxon>
        <taxon>Pseudomonadota</taxon>
        <taxon>Gammaproteobacteria</taxon>
        <taxon>Chromatiales</taxon>
        <taxon>Chromatiaceae</taxon>
        <taxon>Arsukibacterium</taxon>
    </lineage>
</organism>